<dbReference type="FunFam" id="3.40.1390.10:FF:000005">
    <property type="entry name" value="UDP-N-acetylmuramoyl-L-alanyl-D-glutamate--2,6-diaminopimelate ligase"/>
    <property type="match status" value="1"/>
</dbReference>
<dbReference type="GO" id="GO:0000287">
    <property type="term" value="F:magnesium ion binding"/>
    <property type="evidence" value="ECO:0007669"/>
    <property type="project" value="UniProtKB-UniRule"/>
</dbReference>
<dbReference type="InterPro" id="IPR013221">
    <property type="entry name" value="Mur_ligase_cen"/>
</dbReference>
<dbReference type="NCBIfam" id="TIGR01085">
    <property type="entry name" value="murE"/>
    <property type="match status" value="1"/>
</dbReference>
<dbReference type="GO" id="GO:0005524">
    <property type="term" value="F:ATP binding"/>
    <property type="evidence" value="ECO:0007669"/>
    <property type="project" value="UniProtKB-UniRule"/>
</dbReference>
<dbReference type="InterPro" id="IPR035911">
    <property type="entry name" value="MurE/MurF_N"/>
</dbReference>
<comment type="caution">
    <text evidence="20">Lacks conserved residue(s) required for the propagation of feature annotation.</text>
</comment>
<keyword evidence="3 20" id="KW-0963">Cytoplasm</keyword>
<comment type="PTM">
    <text evidence="20">Carboxylation is probably crucial for Mg(2+) binding and, consequently, for the gamma-phosphate positioning of ATP.</text>
</comment>
<accession>F5L8Z6</accession>
<reference evidence="26 28" key="2">
    <citation type="journal article" date="2020" name="Extremophiles">
        <title>Genomic analysis of Caldalkalibacillus thermarum TA2.A1 reveals aerobic alkaliphilic metabolism and evolutionary hallmarks linking alkaliphilic bacteria and plant life.</title>
        <authorList>
            <person name="de Jong S.I."/>
            <person name="van den Broek M.A."/>
            <person name="Merkel A.Y."/>
            <person name="de la Torre Cortes P."/>
            <person name="Kalamorz F."/>
            <person name="Cook G.M."/>
            <person name="van Loosdrecht M.C.M."/>
            <person name="McMillan D.G.G."/>
        </authorList>
    </citation>
    <scope>NUCLEOTIDE SEQUENCE [LARGE SCALE GENOMIC DNA]</scope>
    <source>
        <strain evidence="26 28">TA2.A1</strain>
    </source>
</reference>
<name>F5L8Z6_CALTT</name>
<feature type="binding site" evidence="20">
    <location>
        <position position="163"/>
    </location>
    <ligand>
        <name>UDP-N-acetyl-alpha-D-muramoyl-L-alanyl-D-glutamate</name>
        <dbReference type="ChEBI" id="CHEBI:83900"/>
    </ligand>
</feature>
<feature type="binding site" evidence="20">
    <location>
        <begin position="164"/>
        <end position="165"/>
    </location>
    <ligand>
        <name>UDP-N-acetyl-alpha-D-muramoyl-L-alanyl-D-glutamate</name>
        <dbReference type="ChEBI" id="CHEBI:83900"/>
    </ligand>
</feature>
<dbReference type="NCBIfam" id="NF001124">
    <property type="entry name" value="PRK00139.1-2"/>
    <property type="match status" value="1"/>
</dbReference>
<evidence type="ECO:0000256" key="4">
    <source>
        <dbReference type="ARBA" id="ARBA00022598"/>
    </source>
</evidence>
<dbReference type="Pfam" id="PF01225">
    <property type="entry name" value="Mur_ligase"/>
    <property type="match status" value="1"/>
</dbReference>
<dbReference type="GO" id="GO:0071555">
    <property type="term" value="P:cell wall organization"/>
    <property type="evidence" value="ECO:0007669"/>
    <property type="project" value="UniProtKB-KW"/>
</dbReference>
<feature type="domain" description="Mur ligase central" evidence="24">
    <location>
        <begin position="120"/>
        <end position="326"/>
    </location>
</feature>
<dbReference type="InterPro" id="IPR036615">
    <property type="entry name" value="Mur_ligase_C_dom_sf"/>
</dbReference>
<dbReference type="GO" id="GO:0004326">
    <property type="term" value="F:tetrahydrofolylpolyglutamate synthase activity"/>
    <property type="evidence" value="ECO:0007669"/>
    <property type="project" value="InterPro"/>
</dbReference>
<comment type="subcellular location">
    <subcellularLocation>
        <location evidence="20 21">Cytoplasm</location>
    </subcellularLocation>
</comment>
<feature type="binding site" evidence="20">
    <location>
        <position position="44"/>
    </location>
    <ligand>
        <name>UDP-N-acetyl-alpha-D-muramoyl-L-alanyl-D-glutamate</name>
        <dbReference type="ChEBI" id="CHEBI:83900"/>
    </ligand>
</feature>
<dbReference type="EC" id="6.3.2.13" evidence="15 20"/>
<keyword evidence="7 20" id="KW-0067">ATP-binding</keyword>
<feature type="binding site" evidence="20">
    <location>
        <position position="42"/>
    </location>
    <ligand>
        <name>UDP-N-acetyl-alpha-D-muramoyl-L-alanyl-D-glutamate</name>
        <dbReference type="ChEBI" id="CHEBI:83900"/>
    </ligand>
</feature>
<evidence type="ECO:0000256" key="21">
    <source>
        <dbReference type="RuleBase" id="RU004135"/>
    </source>
</evidence>
<dbReference type="Gene3D" id="3.90.190.20">
    <property type="entry name" value="Mur ligase, C-terminal domain"/>
    <property type="match status" value="1"/>
</dbReference>
<dbReference type="GO" id="GO:0008765">
    <property type="term" value="F:UDP-N-acetylmuramoylalanyl-D-glutamate-2,6-diaminopimelate ligase activity"/>
    <property type="evidence" value="ECO:0007669"/>
    <property type="project" value="UniProtKB-UniRule"/>
</dbReference>
<organism evidence="25 27">
    <name type="scientific">Caldalkalibacillus thermarum (strain TA2.A1)</name>
    <dbReference type="NCBI Taxonomy" id="986075"/>
    <lineage>
        <taxon>Bacteria</taxon>
        <taxon>Bacillati</taxon>
        <taxon>Bacillota</taxon>
        <taxon>Bacilli</taxon>
        <taxon>Bacillales</taxon>
        <taxon>Bacillaceae</taxon>
        <taxon>Caldalkalibacillus</taxon>
    </lineage>
</organism>
<feature type="short sequence motif" description="Meso-diaminopimelate recognition motif" evidence="20">
    <location>
        <begin position="422"/>
        <end position="425"/>
    </location>
</feature>
<proteinExistence type="inferred from homology"/>
<evidence type="ECO:0000256" key="8">
    <source>
        <dbReference type="ARBA" id="ARBA00022842"/>
    </source>
</evidence>
<evidence type="ECO:0000256" key="11">
    <source>
        <dbReference type="ARBA" id="ARBA00023306"/>
    </source>
</evidence>
<comment type="similarity">
    <text evidence="2 20">Belongs to the MurCDEF family. MurE subfamily.</text>
</comment>
<dbReference type="SUPFAM" id="SSF53623">
    <property type="entry name" value="MurD-like peptide ligases, catalytic domain"/>
    <property type="match status" value="1"/>
</dbReference>
<evidence type="ECO:0000256" key="14">
    <source>
        <dbReference type="ARBA" id="ARBA00056782"/>
    </source>
</evidence>
<dbReference type="InterPro" id="IPR004101">
    <property type="entry name" value="Mur_ligase_C"/>
</dbReference>
<dbReference type="InterPro" id="IPR000713">
    <property type="entry name" value="Mur_ligase_N"/>
</dbReference>
<comment type="cofactor">
    <cofactor evidence="20">
        <name>Mg(2+)</name>
        <dbReference type="ChEBI" id="CHEBI:18420"/>
    </cofactor>
</comment>
<dbReference type="InterPro" id="IPR018109">
    <property type="entry name" value="Folylpolyglutamate_synth_CS"/>
</dbReference>
<evidence type="ECO:0000256" key="13">
    <source>
        <dbReference type="ARBA" id="ARBA00050251"/>
    </source>
</evidence>
<keyword evidence="11 20" id="KW-0131">Cell cycle</keyword>
<evidence type="ECO:0000256" key="6">
    <source>
        <dbReference type="ARBA" id="ARBA00022741"/>
    </source>
</evidence>
<keyword evidence="28" id="KW-1185">Reference proteome</keyword>
<evidence type="ECO:0000256" key="20">
    <source>
        <dbReference type="HAMAP-Rule" id="MF_00208"/>
    </source>
</evidence>
<dbReference type="GO" id="GO:0005737">
    <property type="term" value="C:cytoplasm"/>
    <property type="evidence" value="ECO:0007669"/>
    <property type="project" value="UniProtKB-SubCell"/>
</dbReference>
<feature type="binding site" evidence="20">
    <location>
        <begin position="122"/>
        <end position="128"/>
    </location>
    <ligand>
        <name>ATP</name>
        <dbReference type="ChEBI" id="CHEBI:30616"/>
    </ligand>
</feature>
<feature type="domain" description="Mur ligase N-terminal catalytic" evidence="22">
    <location>
        <begin position="36"/>
        <end position="108"/>
    </location>
</feature>
<dbReference type="GO" id="GO:0051301">
    <property type="term" value="P:cell division"/>
    <property type="evidence" value="ECO:0007669"/>
    <property type="project" value="UniProtKB-KW"/>
</dbReference>
<evidence type="ECO:0000256" key="18">
    <source>
        <dbReference type="ARBA" id="ARBA00076158"/>
    </source>
</evidence>
<dbReference type="eggNOG" id="COG0769">
    <property type="taxonomic scope" value="Bacteria"/>
</dbReference>
<dbReference type="GO" id="GO:0008360">
    <property type="term" value="P:regulation of cell shape"/>
    <property type="evidence" value="ECO:0007669"/>
    <property type="project" value="UniProtKB-KW"/>
</dbReference>
<feature type="binding site" evidence="20">
    <location>
        <position position="481"/>
    </location>
    <ligand>
        <name>meso-2,6-diaminopimelate</name>
        <dbReference type="ChEBI" id="CHEBI:57791"/>
    </ligand>
</feature>
<dbReference type="OrthoDB" id="9800958at2"/>
<evidence type="ECO:0000256" key="5">
    <source>
        <dbReference type="ARBA" id="ARBA00022618"/>
    </source>
</evidence>
<feature type="binding site" evidence="20">
    <location>
        <position position="398"/>
    </location>
    <ligand>
        <name>meso-2,6-diaminopimelate</name>
        <dbReference type="ChEBI" id="CHEBI:57791"/>
    </ligand>
</feature>
<feature type="binding site" evidence="20">
    <location>
        <position position="199"/>
    </location>
    <ligand>
        <name>UDP-N-acetyl-alpha-D-muramoyl-L-alanyl-D-glutamate</name>
        <dbReference type="ChEBI" id="CHEBI:83900"/>
    </ligand>
</feature>
<dbReference type="GO" id="GO:0009252">
    <property type="term" value="P:peptidoglycan biosynthetic process"/>
    <property type="evidence" value="ECO:0007669"/>
    <property type="project" value="UniProtKB-UniRule"/>
</dbReference>
<dbReference type="EMBL" id="CP082237">
    <property type="protein sequence ID" value="QZT33116.1"/>
    <property type="molecule type" value="Genomic_DNA"/>
</dbReference>
<dbReference type="Gene3D" id="3.40.1190.10">
    <property type="entry name" value="Mur-like, catalytic domain"/>
    <property type="match status" value="1"/>
</dbReference>
<evidence type="ECO:0000256" key="16">
    <source>
        <dbReference type="ARBA" id="ARBA00072883"/>
    </source>
</evidence>
<evidence type="ECO:0000256" key="1">
    <source>
        <dbReference type="ARBA" id="ARBA00004752"/>
    </source>
</evidence>
<keyword evidence="4 20" id="KW-0436">Ligase</keyword>
<keyword evidence="9 20" id="KW-0133">Cell shape</keyword>
<dbReference type="PANTHER" id="PTHR23135:SF4">
    <property type="entry name" value="UDP-N-ACETYLMURAMOYL-L-ALANYL-D-GLUTAMATE--2,6-DIAMINOPIMELATE LIGASE MURE HOMOLOG, CHLOROPLASTIC"/>
    <property type="match status" value="1"/>
</dbReference>
<dbReference type="FunFam" id="3.90.190.20:FF:000006">
    <property type="entry name" value="UDP-N-acetylmuramoyl-L-alanyl-D-glutamate--2,6-diaminopimelate ligase"/>
    <property type="match status" value="1"/>
</dbReference>
<evidence type="ECO:0000256" key="17">
    <source>
        <dbReference type="ARBA" id="ARBA00075482"/>
    </source>
</evidence>
<protein>
    <recommendedName>
        <fullName evidence="16 20">UDP-N-acetylmuramoyl-L-alanyl-D-glutamate--2,6-diaminopimelate ligase</fullName>
        <ecNumber evidence="15 20">6.3.2.13</ecNumber>
    </recommendedName>
    <alternativeName>
        <fullName evidence="17 20">Meso-A2pm-adding enzyme</fullName>
    </alternativeName>
    <alternativeName>
        <fullName evidence="18 20">Meso-diaminopimelate-adding enzyme</fullName>
    </alternativeName>
    <alternativeName>
        <fullName evidence="19 20">UDP-MurNAc-L-Ala-D-Glu:meso-diaminopimelate ligase</fullName>
    </alternativeName>
    <alternativeName>
        <fullName evidence="20">UDP-MurNAc-tripeptide synthetase</fullName>
    </alternativeName>
    <alternativeName>
        <fullName evidence="20">UDP-N-acetylmuramyl-tripeptide synthetase</fullName>
    </alternativeName>
</protein>
<evidence type="ECO:0000256" key="19">
    <source>
        <dbReference type="ARBA" id="ARBA00081560"/>
    </source>
</evidence>
<keyword evidence="8 20" id="KW-0460">Magnesium</keyword>
<feature type="modified residue" description="N6-carboxylysine" evidence="20">
    <location>
        <position position="231"/>
    </location>
</feature>
<evidence type="ECO:0000259" key="22">
    <source>
        <dbReference type="Pfam" id="PF01225"/>
    </source>
</evidence>
<dbReference type="EMBL" id="AFCE01000154">
    <property type="protein sequence ID" value="EGL82170.1"/>
    <property type="molecule type" value="Genomic_DNA"/>
</dbReference>
<keyword evidence="12 20" id="KW-0961">Cell wall biogenesis/degradation</keyword>
<dbReference type="PROSITE" id="PS01011">
    <property type="entry name" value="FOLYLPOLYGLU_SYNT_1"/>
    <property type="match status" value="1"/>
</dbReference>
<evidence type="ECO:0000313" key="28">
    <source>
        <dbReference type="Proteomes" id="UP000825179"/>
    </source>
</evidence>
<dbReference type="SUPFAM" id="SSF53244">
    <property type="entry name" value="MurD-like peptide ligases, peptide-binding domain"/>
    <property type="match status" value="1"/>
</dbReference>
<feature type="binding site" evidence="20">
    <location>
        <position position="477"/>
    </location>
    <ligand>
        <name>meso-2,6-diaminopimelate</name>
        <dbReference type="ChEBI" id="CHEBI:57791"/>
    </ligand>
</feature>
<evidence type="ECO:0000259" key="24">
    <source>
        <dbReference type="Pfam" id="PF08245"/>
    </source>
</evidence>
<dbReference type="PANTHER" id="PTHR23135">
    <property type="entry name" value="MUR LIGASE FAMILY MEMBER"/>
    <property type="match status" value="1"/>
</dbReference>
<evidence type="ECO:0000256" key="3">
    <source>
        <dbReference type="ARBA" id="ARBA00022490"/>
    </source>
</evidence>
<keyword evidence="10 20" id="KW-0573">Peptidoglycan synthesis</keyword>
<feature type="binding site" evidence="20">
    <location>
        <begin position="422"/>
        <end position="425"/>
    </location>
    <ligand>
        <name>meso-2,6-diaminopimelate</name>
        <dbReference type="ChEBI" id="CHEBI:57791"/>
    </ligand>
</feature>
<dbReference type="Proteomes" id="UP000010716">
    <property type="component" value="Unassembled WGS sequence"/>
</dbReference>
<dbReference type="HAMAP" id="MF_00208">
    <property type="entry name" value="MurE"/>
    <property type="match status" value="1"/>
</dbReference>
<evidence type="ECO:0000256" key="2">
    <source>
        <dbReference type="ARBA" id="ARBA00005898"/>
    </source>
</evidence>
<feature type="domain" description="Mur ligase C-terminal" evidence="23">
    <location>
        <begin position="349"/>
        <end position="479"/>
    </location>
</feature>
<dbReference type="InterPro" id="IPR036565">
    <property type="entry name" value="Mur-like_cat_sf"/>
</dbReference>
<evidence type="ECO:0000313" key="25">
    <source>
        <dbReference type="EMBL" id="EGL82170.1"/>
    </source>
</evidence>
<gene>
    <name evidence="20" type="primary">murE</name>
    <name evidence="25" type="ORF">CathTA2_2301</name>
    <name evidence="26" type="ORF">HUR95_12475</name>
</gene>
<comment type="function">
    <text evidence="14 20">Catalyzes the addition of meso-diaminopimelic acid to the nucleotide precursor UDP-N-acetylmuramoyl-L-alanyl-D-glutamate (UMAG) in the biosynthesis of bacterial cell-wall peptidoglycan.</text>
</comment>
<evidence type="ECO:0000313" key="26">
    <source>
        <dbReference type="EMBL" id="QZT33116.1"/>
    </source>
</evidence>
<keyword evidence="6 20" id="KW-0547">Nucleotide-binding</keyword>
<evidence type="ECO:0000313" key="27">
    <source>
        <dbReference type="Proteomes" id="UP000010716"/>
    </source>
</evidence>
<evidence type="ECO:0000259" key="23">
    <source>
        <dbReference type="Pfam" id="PF02875"/>
    </source>
</evidence>
<dbReference type="SUPFAM" id="SSF63418">
    <property type="entry name" value="MurE/MurF N-terminal domain"/>
    <property type="match status" value="1"/>
</dbReference>
<dbReference type="RefSeq" id="WP_007505634.1">
    <property type="nucleotide sequence ID" value="NZ_AFCE01000154.1"/>
</dbReference>
<evidence type="ECO:0000256" key="12">
    <source>
        <dbReference type="ARBA" id="ARBA00023316"/>
    </source>
</evidence>
<dbReference type="UniPathway" id="UPA00219"/>
<dbReference type="Pfam" id="PF08245">
    <property type="entry name" value="Mur_ligase_M"/>
    <property type="match status" value="1"/>
</dbReference>
<evidence type="ECO:0000256" key="10">
    <source>
        <dbReference type="ARBA" id="ARBA00022984"/>
    </source>
</evidence>
<reference evidence="26" key="3">
    <citation type="submission" date="2021-08" db="EMBL/GenBank/DDBJ databases">
        <authorList>
            <person name="de Jong S."/>
            <person name="van den Broek M."/>
            <person name="Merkel A."/>
            <person name="de la Torre Cortes P."/>
            <person name="Kalamorz F."/>
            <person name="Cook G."/>
            <person name="van Loosdrecht M."/>
            <person name="McMillan D."/>
        </authorList>
    </citation>
    <scope>NUCLEOTIDE SEQUENCE</scope>
    <source>
        <strain evidence="26">TA2.A1</strain>
    </source>
</reference>
<dbReference type="Pfam" id="PF02875">
    <property type="entry name" value="Mur_ligase_C"/>
    <property type="match status" value="1"/>
</dbReference>
<sequence>MQLAELVQDLIPYRVQISAHHSSAEQPDDGHLRGIEISSIELDSRQVKPGSLFVCIPGFQVDGHQFVSQAIERGAVAILAQKPLDVPVPVIIVPDTRRALAYVANRFYGFPTQKLRLIGVTGTNGKTTVTYLIEKMLEDQGRKTGRIGTINMKIGERLVEVKNTTPESLHLQQAFHDMLQAKCSHAVIEVSSHALDMGRVRGCNFGVAIFTNLTQDHLDYHQSMEEYKRAKGLLFSQLGNGISERDLKYAILNADDPASSYYAKITPAQVLTYGIKSEQADIKAADITLSPRGVSFTVHYGTEQEQFNVPLVGMFNVYNVLAAVGAGVVEGLSLRQISDSLSEVQGIPGRMEVVEAGQDFTVIVDYAHTPDSLANVLSTARQLARKRLICVVGCGGDRDRGKRPLMAQMAVKYADLTVLTSDNPRSEDPAAIIRDMEKGLIEQDVSQTKYTSIIDRRQAIHWAINKAEKDDVIIIAGKGHETYQEIKGQRFHFDDREVAREALASLKL</sequence>
<evidence type="ECO:0000256" key="7">
    <source>
        <dbReference type="ARBA" id="ARBA00022840"/>
    </source>
</evidence>
<dbReference type="NCBIfam" id="NF001126">
    <property type="entry name" value="PRK00139.1-4"/>
    <property type="match status" value="1"/>
</dbReference>
<dbReference type="KEGG" id="cthu:HUR95_12475"/>
<evidence type="ECO:0000256" key="9">
    <source>
        <dbReference type="ARBA" id="ARBA00022960"/>
    </source>
</evidence>
<keyword evidence="5 20" id="KW-0132">Cell division</keyword>
<reference evidence="25 27" key="1">
    <citation type="journal article" date="2011" name="J. Bacteriol.">
        <title>Draft genome sequence of the thermoalkaliphilic Caldalkalibacillus thermarum strain TA2.A1.</title>
        <authorList>
            <person name="Kalamorz F."/>
            <person name="Keis S."/>
            <person name="McMillan D.G."/>
            <person name="Olsson K."/>
            <person name="Stanton J.A."/>
            <person name="Stockwell P."/>
            <person name="Black M.A."/>
            <person name="Klingeman D.M."/>
            <person name="Land M.L."/>
            <person name="Han C.S."/>
            <person name="Martin S.L."/>
            <person name="Becher S.A."/>
            <person name="Peddie C.J."/>
            <person name="Morgan H.W."/>
            <person name="Matthies D."/>
            <person name="Preiss L."/>
            <person name="Meier T."/>
            <person name="Brown S.D."/>
            <person name="Cook G.M."/>
        </authorList>
    </citation>
    <scope>NUCLEOTIDE SEQUENCE [LARGE SCALE GENOMIC DNA]</scope>
    <source>
        <strain evidence="25 27">TA2.A1</strain>
    </source>
</reference>
<dbReference type="Proteomes" id="UP000825179">
    <property type="component" value="Chromosome"/>
</dbReference>
<comment type="catalytic activity">
    <reaction evidence="13 20">
        <text>UDP-N-acetyl-alpha-D-muramoyl-L-alanyl-D-glutamate + meso-2,6-diaminopimelate + ATP = UDP-N-acetyl-alpha-D-muramoyl-L-alanyl-gamma-D-glutamyl-meso-2,6-diaminopimelate + ADP + phosphate + H(+)</text>
        <dbReference type="Rhea" id="RHEA:23676"/>
        <dbReference type="ChEBI" id="CHEBI:15378"/>
        <dbReference type="ChEBI" id="CHEBI:30616"/>
        <dbReference type="ChEBI" id="CHEBI:43474"/>
        <dbReference type="ChEBI" id="CHEBI:57791"/>
        <dbReference type="ChEBI" id="CHEBI:83900"/>
        <dbReference type="ChEBI" id="CHEBI:83905"/>
        <dbReference type="ChEBI" id="CHEBI:456216"/>
        <dbReference type="EC" id="6.3.2.13"/>
    </reaction>
</comment>
<comment type="pathway">
    <text evidence="1 20 21">Cell wall biogenesis; peptidoglycan biosynthesis.</text>
</comment>
<dbReference type="InterPro" id="IPR005761">
    <property type="entry name" value="UDP-N-AcMur-Glu-dNH2Pim_ligase"/>
</dbReference>
<dbReference type="AlphaFoldDB" id="F5L8Z6"/>
<feature type="binding site" evidence="20">
    <location>
        <position position="191"/>
    </location>
    <ligand>
        <name>UDP-N-acetyl-alpha-D-muramoyl-L-alanyl-D-glutamate</name>
        <dbReference type="ChEBI" id="CHEBI:83900"/>
    </ligand>
</feature>
<dbReference type="Gene3D" id="3.40.1390.10">
    <property type="entry name" value="MurE/MurF, N-terminal domain"/>
    <property type="match status" value="1"/>
</dbReference>
<evidence type="ECO:0000256" key="15">
    <source>
        <dbReference type="ARBA" id="ARBA00066633"/>
    </source>
</evidence>